<comment type="caution">
    <text evidence="2">The sequence shown here is derived from an EMBL/GenBank/DDBJ whole genome shotgun (WGS) entry which is preliminary data.</text>
</comment>
<dbReference type="EMBL" id="JASKYM010000006">
    <property type="protein sequence ID" value="MDK2564194.1"/>
    <property type="molecule type" value="Genomic_DNA"/>
</dbReference>
<dbReference type="Gene3D" id="3.40.630.30">
    <property type="match status" value="1"/>
</dbReference>
<protein>
    <submittedName>
        <fullName evidence="2">GNAT family N-acetyltransferase</fullName>
    </submittedName>
</protein>
<name>A0ABT7EB86_9FIRM</name>
<dbReference type="Proteomes" id="UP001301012">
    <property type="component" value="Unassembled WGS sequence"/>
</dbReference>
<dbReference type="PANTHER" id="PTHR43233:SF1">
    <property type="entry name" value="FAMILY N-ACETYLTRANSFERASE, PUTATIVE (AFU_ORTHOLOGUE AFUA_6G03350)-RELATED"/>
    <property type="match status" value="1"/>
</dbReference>
<dbReference type="PANTHER" id="PTHR43233">
    <property type="entry name" value="FAMILY N-ACETYLTRANSFERASE, PUTATIVE (AFU_ORTHOLOGUE AFUA_6G03350)-RELATED"/>
    <property type="match status" value="1"/>
</dbReference>
<dbReference type="SUPFAM" id="SSF55729">
    <property type="entry name" value="Acyl-CoA N-acyltransferases (Nat)"/>
    <property type="match status" value="1"/>
</dbReference>
<dbReference type="PROSITE" id="PS51186">
    <property type="entry name" value="GNAT"/>
    <property type="match status" value="1"/>
</dbReference>
<dbReference type="InterPro" id="IPR016181">
    <property type="entry name" value="Acyl_CoA_acyltransferase"/>
</dbReference>
<sequence length="137" mass="15802">MDIKYEVPSAKEYIDLRIKTNMGEKKLLNTKIALENSIFIVSIWEYDKLIGFGRIIGDRGITYVISDIMVDPDYQGKGIGKIIMKEIDDYLEGNTDEDAYIILLAKKPADKLYSKFNFRYSEPDSCGMRRKQSNNDL</sequence>
<proteinExistence type="predicted"/>
<evidence type="ECO:0000259" key="1">
    <source>
        <dbReference type="PROSITE" id="PS51186"/>
    </source>
</evidence>
<evidence type="ECO:0000313" key="2">
    <source>
        <dbReference type="EMBL" id="MDK2564194.1"/>
    </source>
</evidence>
<dbReference type="InterPro" id="IPR053144">
    <property type="entry name" value="Acetyltransferase_Butenolide"/>
</dbReference>
<dbReference type="CDD" id="cd04301">
    <property type="entry name" value="NAT_SF"/>
    <property type="match status" value="1"/>
</dbReference>
<accession>A0ABT7EB86</accession>
<feature type="domain" description="N-acetyltransferase" evidence="1">
    <location>
        <begin position="1"/>
        <end position="137"/>
    </location>
</feature>
<dbReference type="RefSeq" id="WP_284133125.1">
    <property type="nucleotide sequence ID" value="NZ_JASKYM010000006.1"/>
</dbReference>
<keyword evidence="3" id="KW-1185">Reference proteome</keyword>
<reference evidence="2 3" key="1">
    <citation type="submission" date="2023-05" db="EMBL/GenBank/DDBJ databases">
        <title>Rombocin, a short stable natural nisin variant, displays selective antimicrobial activity against Listeria monocytogenes and employs dual mode of action to kill target bacterial strains.</title>
        <authorList>
            <person name="Wambui J."/>
            <person name="Stephan R."/>
            <person name="Kuipers O.P."/>
        </authorList>
    </citation>
    <scope>NUCLEOTIDE SEQUENCE [LARGE SCALE GENOMIC DNA]</scope>
    <source>
        <strain evidence="2 3">RC002</strain>
    </source>
</reference>
<organism evidence="2 3">
    <name type="scientific">Romboutsia sedimentorum</name>
    <dbReference type="NCBI Taxonomy" id="1368474"/>
    <lineage>
        <taxon>Bacteria</taxon>
        <taxon>Bacillati</taxon>
        <taxon>Bacillota</taxon>
        <taxon>Clostridia</taxon>
        <taxon>Peptostreptococcales</taxon>
        <taxon>Peptostreptococcaceae</taxon>
        <taxon>Romboutsia</taxon>
    </lineage>
</organism>
<dbReference type="InterPro" id="IPR000182">
    <property type="entry name" value="GNAT_dom"/>
</dbReference>
<evidence type="ECO:0000313" key="3">
    <source>
        <dbReference type="Proteomes" id="UP001301012"/>
    </source>
</evidence>
<gene>
    <name evidence="2" type="ORF">QOZ84_11590</name>
</gene>
<dbReference type="Pfam" id="PF13508">
    <property type="entry name" value="Acetyltransf_7"/>
    <property type="match status" value="1"/>
</dbReference>